<dbReference type="RefSeq" id="WP_301774244.1">
    <property type="nucleotide sequence ID" value="NZ_JAGGJB010000002.1"/>
</dbReference>
<dbReference type="Pfam" id="PF04972">
    <property type="entry name" value="BON"/>
    <property type="match status" value="1"/>
</dbReference>
<keyword evidence="1" id="KW-0732">Signal</keyword>
<keyword evidence="5" id="KW-1185">Reference proteome</keyword>
<dbReference type="PANTHER" id="PTHR34606:SF15">
    <property type="entry name" value="BON DOMAIN-CONTAINING PROTEIN"/>
    <property type="match status" value="1"/>
</dbReference>
<dbReference type="InterPro" id="IPR007055">
    <property type="entry name" value="BON_dom"/>
</dbReference>
<evidence type="ECO:0000313" key="4">
    <source>
        <dbReference type="EMBL" id="MDN7128394.1"/>
    </source>
</evidence>
<organism evidence="3 6">
    <name type="scientific">Pseudidiomarina terrestris</name>
    <dbReference type="NCBI Taxonomy" id="2820060"/>
    <lineage>
        <taxon>Bacteria</taxon>
        <taxon>Pseudomonadati</taxon>
        <taxon>Pseudomonadota</taxon>
        <taxon>Gammaproteobacteria</taxon>
        <taxon>Alteromonadales</taxon>
        <taxon>Idiomarinaceae</taxon>
        <taxon>Pseudidiomarina</taxon>
    </lineage>
</organism>
<feature type="signal peptide" evidence="1">
    <location>
        <begin position="1"/>
        <end position="17"/>
    </location>
</feature>
<evidence type="ECO:0000313" key="5">
    <source>
        <dbReference type="Proteomes" id="UP001169491"/>
    </source>
</evidence>
<dbReference type="InterPro" id="IPR051686">
    <property type="entry name" value="Lipoprotein_DolP"/>
</dbReference>
<feature type="domain" description="BON" evidence="2">
    <location>
        <begin position="47"/>
        <end position="113"/>
    </location>
</feature>
<dbReference type="AlphaFoldDB" id="A0AAW7QXF1"/>
<proteinExistence type="predicted"/>
<accession>A0AAW7QXF1</accession>
<sequence length="116" mass="12010">MKIRNVFASLASVFALAFGTAAVATTPIEPAAQATEVATQDGGDHVSDAAINAKVQSKLMALESAAQVTVETTGGVVTLTGEVPTHDAYIELERLARDTEGVVGVRNQLSVKEEAN</sequence>
<comment type="caution">
    <text evidence="3">The sequence shown here is derived from an EMBL/GenBank/DDBJ whole genome shotgun (WGS) entry which is preliminary data.</text>
</comment>
<reference evidence="5 6" key="1">
    <citation type="submission" date="2021-03" db="EMBL/GenBank/DDBJ databases">
        <title>Pseudidiomarina terrestris, a new bacterium isolated from saline soil.</title>
        <authorList>
            <person name="Galisteo C."/>
            <person name="De La Haba R."/>
            <person name="Sanchez-Porro C."/>
            <person name="Ventosa A."/>
        </authorList>
    </citation>
    <scope>NUCLEOTIDE SEQUENCE [LARGE SCALE GENOMIC DNA]</scope>
    <source>
        <strain evidence="3 6">1APP75-32.1</strain>
        <strain evidence="5">1APR75-15</strain>
        <strain evidence="4">1ASR75-15</strain>
    </source>
</reference>
<feature type="chain" id="PRO_5043353181" evidence="1">
    <location>
        <begin position="18"/>
        <end position="116"/>
    </location>
</feature>
<name>A0AAW7QXF1_9GAMM</name>
<dbReference type="Gene3D" id="3.30.1340.30">
    <property type="match status" value="1"/>
</dbReference>
<evidence type="ECO:0000313" key="3">
    <source>
        <dbReference type="EMBL" id="MDN7124137.1"/>
    </source>
</evidence>
<dbReference type="PANTHER" id="PTHR34606">
    <property type="entry name" value="BON DOMAIN-CONTAINING PROTEIN"/>
    <property type="match status" value="1"/>
</dbReference>
<evidence type="ECO:0000313" key="6">
    <source>
        <dbReference type="Proteomes" id="UP001169492"/>
    </source>
</evidence>
<gene>
    <name evidence="3" type="ORF">J6I90_04530</name>
    <name evidence="4" type="ORF">J6I92_00695</name>
</gene>
<dbReference type="EMBL" id="JAGGJC010000001">
    <property type="protein sequence ID" value="MDN7128394.1"/>
    <property type="molecule type" value="Genomic_DNA"/>
</dbReference>
<dbReference type="Proteomes" id="UP001169492">
    <property type="component" value="Unassembled WGS sequence"/>
</dbReference>
<dbReference type="PROSITE" id="PS50914">
    <property type="entry name" value="BON"/>
    <property type="match status" value="1"/>
</dbReference>
<dbReference type="EMBL" id="JAGGJB010000002">
    <property type="protein sequence ID" value="MDN7124137.1"/>
    <property type="molecule type" value="Genomic_DNA"/>
</dbReference>
<protein>
    <submittedName>
        <fullName evidence="3">BON domain-containing protein</fullName>
    </submittedName>
</protein>
<evidence type="ECO:0000259" key="2">
    <source>
        <dbReference type="PROSITE" id="PS50914"/>
    </source>
</evidence>
<evidence type="ECO:0000256" key="1">
    <source>
        <dbReference type="SAM" id="SignalP"/>
    </source>
</evidence>
<dbReference type="Proteomes" id="UP001169491">
    <property type="component" value="Unassembled WGS sequence"/>
</dbReference>